<protein>
    <submittedName>
        <fullName evidence="1">Uncharacterized protein</fullName>
    </submittedName>
</protein>
<accession>A0A8S5P4F0</accession>
<name>A0A8S5P4F0_9CAUD</name>
<dbReference type="EMBL" id="BK015338">
    <property type="protein sequence ID" value="DAE01991.1"/>
    <property type="molecule type" value="Genomic_DNA"/>
</dbReference>
<evidence type="ECO:0000313" key="1">
    <source>
        <dbReference type="EMBL" id="DAE01991.1"/>
    </source>
</evidence>
<organism evidence="1">
    <name type="scientific">Siphoviridae sp. ctiam3</name>
    <dbReference type="NCBI Taxonomy" id="2825624"/>
    <lineage>
        <taxon>Viruses</taxon>
        <taxon>Duplodnaviria</taxon>
        <taxon>Heunggongvirae</taxon>
        <taxon>Uroviricota</taxon>
        <taxon>Caudoviricetes</taxon>
    </lineage>
</organism>
<sequence length="68" mass="7873">MLPGLTEEENSYLEALHIKAIDDSIELGRKYHKTKNHKYFEMGEGELAKARAYLKLGDFDPDVRLCEM</sequence>
<proteinExistence type="predicted"/>
<reference evidence="1" key="1">
    <citation type="journal article" date="2021" name="Proc. Natl. Acad. Sci. U.S.A.">
        <title>A Catalog of Tens of Thousands of Viruses from Human Metagenomes Reveals Hidden Associations with Chronic Diseases.</title>
        <authorList>
            <person name="Tisza M.J."/>
            <person name="Buck C.B."/>
        </authorList>
    </citation>
    <scope>NUCLEOTIDE SEQUENCE</scope>
    <source>
        <strain evidence="1">Ctiam3</strain>
    </source>
</reference>